<feature type="region of interest" description="Disordered" evidence="2">
    <location>
        <begin position="298"/>
        <end position="349"/>
    </location>
</feature>
<dbReference type="PANTHER" id="PTHR21616:SF2">
    <property type="entry name" value="CENTROSOME AND SPINDLE POLE-ASSOCIATED PROTEIN 1"/>
    <property type="match status" value="1"/>
</dbReference>
<feature type="region of interest" description="Disordered" evidence="2">
    <location>
        <begin position="608"/>
        <end position="726"/>
    </location>
</feature>
<proteinExistence type="predicted"/>
<dbReference type="AlphaFoldDB" id="A0AAW0NCZ8"/>
<dbReference type="Proteomes" id="UP001460270">
    <property type="component" value="Unassembled WGS sequence"/>
</dbReference>
<feature type="region of interest" description="Disordered" evidence="2">
    <location>
        <begin position="391"/>
        <end position="455"/>
    </location>
</feature>
<feature type="compositionally biased region" description="Polar residues" evidence="2">
    <location>
        <begin position="717"/>
        <end position="726"/>
    </location>
</feature>
<feature type="compositionally biased region" description="Polar residues" evidence="2">
    <location>
        <begin position="700"/>
        <end position="709"/>
    </location>
</feature>
<evidence type="ECO:0000313" key="4">
    <source>
        <dbReference type="EMBL" id="KAK7896858.1"/>
    </source>
</evidence>
<comment type="caution">
    <text evidence="4">The sequence shown here is derived from an EMBL/GenBank/DDBJ whole genome shotgun (WGS) entry which is preliminary data.</text>
</comment>
<sequence length="726" mass="85911">MDHREPHNTDSSSPKRDRFPLFLHHYSRVEHNYKTPHDEAYHYYGSRHPLEMILPYNQSDIKDKPGESQEFERSCLSQQRRTKHQSRQPTQPDFGQKITVIPLRDPSTKSDRQRRENYLEALKQQVRDKAERQRKEKEELELYDAKKVSEMMTYNPWGRAGGGAPLKDQVEILLMHRLNEENYRKCSLNSFGLITGASQAKYLPPPPGLEPFGYKERELLQRQDDYKELLKQQIEENRQKQAEERERQKDIEEREEKRLVEERARLQKEYEEEAQRNKMKMQRKIDYEHSALEGKEYHNRKIITGKTDSGRTCLESVTKDRPPTQVRTRQEQREPHVTSRGYNEPRQNDYIEFLRQQVEEKRQRQEKEREQQKIIEEKEEKRLAQQRAQTLKEYEEEEQRNKRKLQKKQDNNIKESKPSRPKFEHKPTNTIVSSPSSVTSQLTPKTDHLESSQKHNGQVLVKTQHLQDNHKEVIANLGALRQILENKKKHLELDPENEHYHVNRHGRPTRGDTAARRHRENVQFPTTQKLYPTQGNTKNLREFNQLKYRDTSSREELLHNYPDPPTDGQSLDIQQQALLREQRRTLERMTKTRDMRRHYMDAYDWEEDFYHRSPPGSKQSSSRHRRQDNDQEDKGEKMGDYEPDAQSHSSNPGCRRKNPPDQEGDGDDQDLLSQSSSSRSAWARPVSVGLLPRSHGYEQAHQNQSTQAPEDQAGGRVQTSDPVSAL</sequence>
<dbReference type="GO" id="GO:0000922">
    <property type="term" value="C:spindle pole"/>
    <property type="evidence" value="ECO:0007669"/>
    <property type="project" value="InterPro"/>
</dbReference>
<dbReference type="GO" id="GO:0032467">
    <property type="term" value="P:positive regulation of cytokinesis"/>
    <property type="evidence" value="ECO:0007669"/>
    <property type="project" value="InterPro"/>
</dbReference>
<gene>
    <name evidence="4" type="ORF">WMY93_022183</name>
</gene>
<accession>A0AAW0NCZ8</accession>
<keyword evidence="5" id="KW-1185">Reference proteome</keyword>
<feature type="compositionally biased region" description="Basic and acidic residues" evidence="2">
    <location>
        <begin position="627"/>
        <end position="640"/>
    </location>
</feature>
<name>A0AAW0NCZ8_9GOBI</name>
<feature type="compositionally biased region" description="Basic and acidic residues" evidence="2">
    <location>
        <begin position="60"/>
        <end position="73"/>
    </location>
</feature>
<dbReference type="Pfam" id="PF24578">
    <property type="entry name" value="CSPP1_C"/>
    <property type="match status" value="1"/>
</dbReference>
<dbReference type="PANTHER" id="PTHR21616">
    <property type="entry name" value="CENTROSOME SPINDLE POLE ASSOCIATED PROTEIN"/>
    <property type="match status" value="1"/>
</dbReference>
<evidence type="ECO:0000259" key="3">
    <source>
        <dbReference type="Pfam" id="PF24578"/>
    </source>
</evidence>
<protein>
    <recommendedName>
        <fullName evidence="3">Centrosome and spindle pole-associated protein 1 C-terminal domain-containing protein</fullName>
    </recommendedName>
</protein>
<feature type="compositionally biased region" description="Basic and acidic residues" evidence="2">
    <location>
        <begin position="317"/>
        <end position="337"/>
    </location>
</feature>
<organism evidence="4 5">
    <name type="scientific">Mugilogobius chulae</name>
    <name type="common">yellowstripe goby</name>
    <dbReference type="NCBI Taxonomy" id="88201"/>
    <lineage>
        <taxon>Eukaryota</taxon>
        <taxon>Metazoa</taxon>
        <taxon>Chordata</taxon>
        <taxon>Craniata</taxon>
        <taxon>Vertebrata</taxon>
        <taxon>Euteleostomi</taxon>
        <taxon>Actinopterygii</taxon>
        <taxon>Neopterygii</taxon>
        <taxon>Teleostei</taxon>
        <taxon>Neoteleostei</taxon>
        <taxon>Acanthomorphata</taxon>
        <taxon>Gobiaria</taxon>
        <taxon>Gobiiformes</taxon>
        <taxon>Gobioidei</taxon>
        <taxon>Gobiidae</taxon>
        <taxon>Gobionellinae</taxon>
        <taxon>Mugilogobius</taxon>
    </lineage>
</organism>
<dbReference type="EMBL" id="JBBPFD010000015">
    <property type="protein sequence ID" value="KAK7896858.1"/>
    <property type="molecule type" value="Genomic_DNA"/>
</dbReference>
<feature type="compositionally biased region" description="Polar residues" evidence="2">
    <location>
        <begin position="428"/>
        <end position="444"/>
    </location>
</feature>
<dbReference type="InterPro" id="IPR058191">
    <property type="entry name" value="CSPP1_C"/>
</dbReference>
<dbReference type="GO" id="GO:0005813">
    <property type="term" value="C:centrosome"/>
    <property type="evidence" value="ECO:0007669"/>
    <property type="project" value="InterPro"/>
</dbReference>
<dbReference type="GO" id="GO:0005874">
    <property type="term" value="C:microtubule"/>
    <property type="evidence" value="ECO:0007669"/>
    <property type="project" value="InterPro"/>
</dbReference>
<keyword evidence="1" id="KW-0175">Coiled coil</keyword>
<evidence type="ECO:0000256" key="2">
    <source>
        <dbReference type="SAM" id="MobiDB-lite"/>
    </source>
</evidence>
<feature type="domain" description="Centrosome and spindle pole-associated protein 1 C-terminal" evidence="3">
    <location>
        <begin position="536"/>
        <end position="589"/>
    </location>
</feature>
<reference evidence="5" key="1">
    <citation type="submission" date="2024-04" db="EMBL/GenBank/DDBJ databases">
        <title>Salinicola lusitanus LLJ914,a marine bacterium isolated from the Okinawa Trough.</title>
        <authorList>
            <person name="Li J."/>
        </authorList>
    </citation>
    <scope>NUCLEOTIDE SEQUENCE [LARGE SCALE GENOMIC DNA]</scope>
</reference>
<evidence type="ECO:0000256" key="1">
    <source>
        <dbReference type="SAM" id="Coils"/>
    </source>
</evidence>
<feature type="coiled-coil region" evidence="1">
    <location>
        <begin position="223"/>
        <end position="283"/>
    </location>
</feature>
<evidence type="ECO:0000313" key="5">
    <source>
        <dbReference type="Proteomes" id="UP001460270"/>
    </source>
</evidence>
<dbReference type="InterPro" id="IPR026708">
    <property type="entry name" value="CSPP1"/>
</dbReference>
<feature type="region of interest" description="Disordered" evidence="2">
    <location>
        <begin position="59"/>
        <end position="114"/>
    </location>
</feature>
<feature type="compositionally biased region" description="Basic and acidic residues" evidence="2">
    <location>
        <begin position="407"/>
        <end position="427"/>
    </location>
</feature>